<evidence type="ECO:0000313" key="1">
    <source>
        <dbReference type="Proteomes" id="UP000046392"/>
    </source>
</evidence>
<dbReference type="Proteomes" id="UP000046392">
    <property type="component" value="Unplaced"/>
</dbReference>
<proteinExistence type="predicted"/>
<dbReference type="AlphaFoldDB" id="A0A0N5BAY4"/>
<sequence length="70" mass="8111">MCNPAIIRSVLMCVLVKRKLQTGDEDYPPAVSTGRFMTEPNVNLLNYFTIKQNYIYINTVKTLSFYMINN</sequence>
<evidence type="ECO:0000313" key="2">
    <source>
        <dbReference type="WBParaSite" id="SPAL_0000319800.1"/>
    </source>
</evidence>
<keyword evidence="1" id="KW-1185">Reference proteome</keyword>
<dbReference type="WBParaSite" id="SPAL_0000319800.1">
    <property type="protein sequence ID" value="SPAL_0000319800.1"/>
    <property type="gene ID" value="SPAL_0000319800"/>
</dbReference>
<name>A0A0N5BAY4_STREA</name>
<protein>
    <submittedName>
        <fullName evidence="2">Secreted protein</fullName>
    </submittedName>
</protein>
<accession>A0A0N5BAY4</accession>
<reference evidence="2" key="1">
    <citation type="submission" date="2017-02" db="UniProtKB">
        <authorList>
            <consortium name="WormBaseParasite"/>
        </authorList>
    </citation>
    <scope>IDENTIFICATION</scope>
</reference>
<organism evidence="1 2">
    <name type="scientific">Strongyloides papillosus</name>
    <name type="common">Intestinal threadworm</name>
    <dbReference type="NCBI Taxonomy" id="174720"/>
    <lineage>
        <taxon>Eukaryota</taxon>
        <taxon>Metazoa</taxon>
        <taxon>Ecdysozoa</taxon>
        <taxon>Nematoda</taxon>
        <taxon>Chromadorea</taxon>
        <taxon>Rhabditida</taxon>
        <taxon>Tylenchina</taxon>
        <taxon>Panagrolaimomorpha</taxon>
        <taxon>Strongyloidoidea</taxon>
        <taxon>Strongyloididae</taxon>
        <taxon>Strongyloides</taxon>
    </lineage>
</organism>